<reference evidence="1 2" key="1">
    <citation type="journal article" date="2015" name="BMC Genomics">
        <title>Comparative genomics and metabolic profiling of the genus Lysobacter.</title>
        <authorList>
            <person name="de Bruijn I."/>
            <person name="Cheng X."/>
            <person name="de Jager V."/>
            <person name="Exposito R.G."/>
            <person name="Watrous J."/>
            <person name="Patel N."/>
            <person name="Postma J."/>
            <person name="Dorrestein P.C."/>
            <person name="Kobayashi D."/>
            <person name="Raaijmakers J.M."/>
        </authorList>
    </citation>
    <scope>NUCLEOTIDE SEQUENCE [LARGE SCALE GENOMIC DNA]</scope>
    <source>
        <strain evidence="1 2">76</strain>
    </source>
</reference>
<keyword evidence="2" id="KW-1185">Reference proteome</keyword>
<dbReference type="PATRIC" id="fig|84531.8.peg.2930"/>
<sequence length="239" mass="26036">MSQIAPVAQAWKHYPPGSYQNMRECATATVQAMADAARRWMVCEQVHFEISQSQEFWCTPGEICIGPARRSDLIVLGTVDGDEREARQRLLSEILLGSGRPVLVIPPSAPPAASTGKAVIAWKSSRESARALHDALPWLRRMRSVDLLMVDEEREASNRSCLDALVIGHLENNGIQARLVRRLASAGQVGAVVAAHAVEVHADLLVAGGYSRSRLLEQVLGGATRYLTECTPVPTLLSH</sequence>
<gene>
    <name evidence="1" type="ORF">LA76x_2918</name>
</gene>
<organism evidence="1 2">
    <name type="scientific">Lysobacter antibioticus</name>
    <dbReference type="NCBI Taxonomy" id="84531"/>
    <lineage>
        <taxon>Bacteria</taxon>
        <taxon>Pseudomonadati</taxon>
        <taxon>Pseudomonadota</taxon>
        <taxon>Gammaproteobacteria</taxon>
        <taxon>Lysobacterales</taxon>
        <taxon>Lysobacteraceae</taxon>
        <taxon>Lysobacter</taxon>
    </lineage>
</organism>
<proteinExistence type="predicted"/>
<evidence type="ECO:0000313" key="2">
    <source>
        <dbReference type="Proteomes" id="UP000060787"/>
    </source>
</evidence>
<evidence type="ECO:0000313" key="1">
    <source>
        <dbReference type="EMBL" id="ALN81048.1"/>
    </source>
</evidence>
<protein>
    <submittedName>
        <fullName evidence="1">Universal stress family protein</fullName>
    </submittedName>
</protein>
<dbReference type="Gene3D" id="3.40.50.12370">
    <property type="match status" value="1"/>
</dbReference>
<accession>A0A0S2FBV5</accession>
<dbReference type="KEGG" id="lab:LA76x_2918"/>
<name>A0A0S2FBV5_LYSAN</name>
<dbReference type="Proteomes" id="UP000060787">
    <property type="component" value="Chromosome"/>
</dbReference>
<dbReference type="AlphaFoldDB" id="A0A0S2FBV5"/>
<dbReference type="SUPFAM" id="SSF52402">
    <property type="entry name" value="Adenine nucleotide alpha hydrolases-like"/>
    <property type="match status" value="1"/>
</dbReference>
<dbReference type="EMBL" id="CP011129">
    <property type="protein sequence ID" value="ALN81048.1"/>
    <property type="molecule type" value="Genomic_DNA"/>
</dbReference>